<keyword evidence="4 12" id="KW-1003">Cell membrane</keyword>
<sequence>MDALTLSRLQFGSTIIYHFLFVPLTIGLALIIAIMETIYVRTGNDTYKRMAQFWGKLFLINFALGVVTGIVQEFQFGMNWSTYSRFIGDVFGAPLAIEALLAFFLESTFLGIWIFGWDKLSKKVHLLAIWLVVLASNLSAFWILIANAFMQQPVGYAIHNGRAEMTNFFALLTNPTLWEQFPHVFFGAVSTGAFFVVGISAYHFIKKSKDRDFFQRSMRIGLVMALIGSIAVSLFGHLGGQHVVQQQPMKMAAAEALWDSESPASFSLFTIGDPRNMKDVFAIKVPYALSFLSYNNFSGEVKGIKELQAQAVKEYGPGNYVPPVVVIYWSFRVMLGMGAVMALLALAGLFLMWKKRLEQTSWFLWLLVAGIALPYLGNTTGWMMAEIGRQPWLVNGLLKTADGVSPSVSAGVILFSLITFIVLYGMLAAIDGFLLFKFARQGVEPVAEHSEESQEKELVATY</sequence>
<keyword evidence="3 12" id="KW-0813">Transport</keyword>
<evidence type="ECO:0000313" key="13">
    <source>
        <dbReference type="EMBL" id="GER88077.1"/>
    </source>
</evidence>
<dbReference type="GO" id="GO:0009055">
    <property type="term" value="F:electron transfer activity"/>
    <property type="evidence" value="ECO:0007669"/>
    <property type="project" value="UniProtKB-UniRule"/>
</dbReference>
<reference evidence="13 14" key="1">
    <citation type="submission" date="2019-10" db="EMBL/GenBank/DDBJ databases">
        <title>Dictyobacter vulcani sp. nov., within the class Ktedonobacteria, isolated from soil of volcanic Mt. Zao.</title>
        <authorList>
            <person name="Zheng Y."/>
            <person name="Wang C.M."/>
            <person name="Sakai Y."/>
            <person name="Abe K."/>
            <person name="Yokota A."/>
            <person name="Yabe S."/>
        </authorList>
    </citation>
    <scope>NUCLEOTIDE SEQUENCE [LARGE SCALE GENOMIC DNA]</scope>
    <source>
        <strain evidence="13 14">W12</strain>
    </source>
</reference>
<dbReference type="RefSeq" id="WP_151756007.1">
    <property type="nucleotide sequence ID" value="NZ_BKZW01000001.1"/>
</dbReference>
<feature type="transmembrane region" description="Helical" evidence="12">
    <location>
        <begin position="404"/>
        <end position="430"/>
    </location>
</feature>
<dbReference type="EMBL" id="BKZW01000001">
    <property type="protein sequence ID" value="GER88077.1"/>
    <property type="molecule type" value="Genomic_DNA"/>
</dbReference>
<feature type="transmembrane region" description="Helical" evidence="12">
    <location>
        <begin position="15"/>
        <end position="41"/>
    </location>
</feature>
<evidence type="ECO:0000256" key="1">
    <source>
        <dbReference type="ARBA" id="ARBA00004651"/>
    </source>
</evidence>
<evidence type="ECO:0000256" key="7">
    <source>
        <dbReference type="ARBA" id="ARBA00022723"/>
    </source>
</evidence>
<keyword evidence="6 12" id="KW-0812">Transmembrane</keyword>
<keyword evidence="5 12" id="KW-0349">Heme</keyword>
<dbReference type="PANTHER" id="PTHR30365:SF15">
    <property type="entry name" value="CYTOCHROME BD UBIQUINOL OXIDASE SUBUNIT 1"/>
    <property type="match status" value="1"/>
</dbReference>
<dbReference type="GO" id="GO:0016682">
    <property type="term" value="F:oxidoreductase activity, acting on diphenols and related substances as donors, oxygen as acceptor"/>
    <property type="evidence" value="ECO:0007669"/>
    <property type="project" value="TreeGrafter"/>
</dbReference>
<evidence type="ECO:0000256" key="10">
    <source>
        <dbReference type="ARBA" id="ARBA00023004"/>
    </source>
</evidence>
<organism evidence="13 14">
    <name type="scientific">Dictyobacter vulcani</name>
    <dbReference type="NCBI Taxonomy" id="2607529"/>
    <lineage>
        <taxon>Bacteria</taxon>
        <taxon>Bacillati</taxon>
        <taxon>Chloroflexota</taxon>
        <taxon>Ktedonobacteria</taxon>
        <taxon>Ktedonobacterales</taxon>
        <taxon>Dictyobacteraceae</taxon>
        <taxon>Dictyobacter</taxon>
    </lineage>
</organism>
<gene>
    <name evidence="13" type="ORF">KDW_22390</name>
</gene>
<evidence type="ECO:0000256" key="8">
    <source>
        <dbReference type="ARBA" id="ARBA00022982"/>
    </source>
</evidence>
<dbReference type="Proteomes" id="UP000326912">
    <property type="component" value="Unassembled WGS sequence"/>
</dbReference>
<feature type="transmembrane region" description="Helical" evidence="12">
    <location>
        <begin position="53"/>
        <end position="71"/>
    </location>
</feature>
<dbReference type="PANTHER" id="PTHR30365">
    <property type="entry name" value="CYTOCHROME D UBIQUINOL OXIDASE"/>
    <property type="match status" value="1"/>
</dbReference>
<evidence type="ECO:0000256" key="11">
    <source>
        <dbReference type="ARBA" id="ARBA00023136"/>
    </source>
</evidence>
<evidence type="ECO:0000256" key="6">
    <source>
        <dbReference type="ARBA" id="ARBA00022692"/>
    </source>
</evidence>
<dbReference type="PIRSF" id="PIRSF006446">
    <property type="entry name" value="Cyt_quinol_oxidase_1"/>
    <property type="match status" value="1"/>
</dbReference>
<dbReference type="GO" id="GO:0020037">
    <property type="term" value="F:heme binding"/>
    <property type="evidence" value="ECO:0007669"/>
    <property type="project" value="TreeGrafter"/>
</dbReference>
<dbReference type="GO" id="GO:0019646">
    <property type="term" value="P:aerobic electron transport chain"/>
    <property type="evidence" value="ECO:0007669"/>
    <property type="project" value="InterPro"/>
</dbReference>
<comment type="similarity">
    <text evidence="2 12">Belongs to the cytochrome ubiquinol oxidase subunit 1 family.</text>
</comment>
<dbReference type="AlphaFoldDB" id="A0A5J4KNS9"/>
<dbReference type="Pfam" id="PF01654">
    <property type="entry name" value="Cyt_bd_oxida_I"/>
    <property type="match status" value="1"/>
</dbReference>
<keyword evidence="10 12" id="KW-0408">Iron</keyword>
<protein>
    <submittedName>
        <fullName evidence="13">Cytochrome ubiquinol oxidase subunit I</fullName>
    </submittedName>
</protein>
<name>A0A5J4KNS9_9CHLR</name>
<feature type="transmembrane region" description="Helical" evidence="12">
    <location>
        <begin position="217"/>
        <end position="239"/>
    </location>
</feature>
<accession>A0A5J4KNS9</accession>
<feature type="transmembrane region" description="Helical" evidence="12">
    <location>
        <begin position="91"/>
        <end position="115"/>
    </location>
</feature>
<keyword evidence="7 12" id="KW-0479">Metal-binding</keyword>
<evidence type="ECO:0000256" key="5">
    <source>
        <dbReference type="ARBA" id="ARBA00022617"/>
    </source>
</evidence>
<dbReference type="GO" id="GO:0070069">
    <property type="term" value="C:cytochrome complex"/>
    <property type="evidence" value="ECO:0007669"/>
    <property type="project" value="UniProtKB-UniRule"/>
</dbReference>
<comment type="caution">
    <text evidence="13">The sequence shown here is derived from an EMBL/GenBank/DDBJ whole genome shotgun (WGS) entry which is preliminary data.</text>
</comment>
<evidence type="ECO:0000313" key="14">
    <source>
        <dbReference type="Proteomes" id="UP000326912"/>
    </source>
</evidence>
<evidence type="ECO:0000256" key="2">
    <source>
        <dbReference type="ARBA" id="ARBA00009819"/>
    </source>
</evidence>
<dbReference type="GO" id="GO:0046872">
    <property type="term" value="F:metal ion binding"/>
    <property type="evidence" value="ECO:0007669"/>
    <property type="project" value="UniProtKB-UniRule"/>
</dbReference>
<feature type="transmembrane region" description="Helical" evidence="12">
    <location>
        <begin position="363"/>
        <end position="384"/>
    </location>
</feature>
<keyword evidence="8 12" id="KW-0249">Electron transport</keyword>
<proteinExistence type="inferred from homology"/>
<evidence type="ECO:0000256" key="3">
    <source>
        <dbReference type="ARBA" id="ARBA00022448"/>
    </source>
</evidence>
<dbReference type="InterPro" id="IPR002585">
    <property type="entry name" value="Cyt-d_ubiquinol_oxidase_su_1"/>
</dbReference>
<keyword evidence="11 12" id="KW-0472">Membrane</keyword>
<evidence type="ECO:0000256" key="12">
    <source>
        <dbReference type="PIRNR" id="PIRNR006446"/>
    </source>
</evidence>
<feature type="transmembrane region" description="Helical" evidence="12">
    <location>
        <begin position="127"/>
        <end position="150"/>
    </location>
</feature>
<comment type="subcellular location">
    <subcellularLocation>
        <location evidence="1">Cell membrane</location>
        <topology evidence="1">Multi-pass membrane protein</topology>
    </subcellularLocation>
</comment>
<dbReference type="GO" id="GO:0005886">
    <property type="term" value="C:plasma membrane"/>
    <property type="evidence" value="ECO:0007669"/>
    <property type="project" value="UniProtKB-SubCell"/>
</dbReference>
<feature type="transmembrane region" description="Helical" evidence="12">
    <location>
        <begin position="184"/>
        <end position="205"/>
    </location>
</feature>
<evidence type="ECO:0000256" key="4">
    <source>
        <dbReference type="ARBA" id="ARBA00022475"/>
    </source>
</evidence>
<evidence type="ECO:0000256" key="9">
    <source>
        <dbReference type="ARBA" id="ARBA00022989"/>
    </source>
</evidence>
<keyword evidence="9 12" id="KW-1133">Transmembrane helix</keyword>
<feature type="transmembrane region" description="Helical" evidence="12">
    <location>
        <begin position="326"/>
        <end position="351"/>
    </location>
</feature>
<keyword evidence="14" id="KW-1185">Reference proteome</keyword>